<dbReference type="InterPro" id="IPR006527">
    <property type="entry name" value="F-box-assoc_dom_typ1"/>
</dbReference>
<dbReference type="InterPro" id="IPR001810">
    <property type="entry name" value="F-box_dom"/>
</dbReference>
<dbReference type="InterPro" id="IPR050796">
    <property type="entry name" value="SCF_F-box_component"/>
</dbReference>
<dbReference type="PROSITE" id="PS50181">
    <property type="entry name" value="FBOX"/>
    <property type="match status" value="1"/>
</dbReference>
<dbReference type="InterPro" id="IPR017451">
    <property type="entry name" value="F-box-assoc_interact_dom"/>
</dbReference>
<evidence type="ECO:0000313" key="2">
    <source>
        <dbReference type="EMBL" id="PIN02243.1"/>
    </source>
</evidence>
<dbReference type="SUPFAM" id="SSF81383">
    <property type="entry name" value="F-box domain"/>
    <property type="match status" value="1"/>
</dbReference>
<dbReference type="Proteomes" id="UP000231279">
    <property type="component" value="Unassembled WGS sequence"/>
</dbReference>
<dbReference type="Pfam" id="PF12937">
    <property type="entry name" value="F-box-like"/>
    <property type="match status" value="1"/>
</dbReference>
<evidence type="ECO:0000313" key="3">
    <source>
        <dbReference type="Proteomes" id="UP000231279"/>
    </source>
</evidence>
<dbReference type="OrthoDB" id="1938527at2759"/>
<dbReference type="EMBL" id="NKXS01006010">
    <property type="protein sequence ID" value="PIN02243.1"/>
    <property type="molecule type" value="Genomic_DNA"/>
</dbReference>
<evidence type="ECO:0000259" key="1">
    <source>
        <dbReference type="PROSITE" id="PS50181"/>
    </source>
</evidence>
<accession>A0A2G9GAD0</accession>
<dbReference type="AlphaFoldDB" id="A0A2G9GAD0"/>
<organism evidence="2 3">
    <name type="scientific">Handroanthus impetiginosus</name>
    <dbReference type="NCBI Taxonomy" id="429701"/>
    <lineage>
        <taxon>Eukaryota</taxon>
        <taxon>Viridiplantae</taxon>
        <taxon>Streptophyta</taxon>
        <taxon>Embryophyta</taxon>
        <taxon>Tracheophyta</taxon>
        <taxon>Spermatophyta</taxon>
        <taxon>Magnoliopsida</taxon>
        <taxon>eudicotyledons</taxon>
        <taxon>Gunneridae</taxon>
        <taxon>Pentapetalae</taxon>
        <taxon>asterids</taxon>
        <taxon>lamiids</taxon>
        <taxon>Lamiales</taxon>
        <taxon>Bignoniaceae</taxon>
        <taxon>Crescentiina</taxon>
        <taxon>Tabebuia alliance</taxon>
        <taxon>Handroanthus</taxon>
    </lineage>
</organism>
<dbReference type="PANTHER" id="PTHR31672">
    <property type="entry name" value="BNACNNG10540D PROTEIN"/>
    <property type="match status" value="1"/>
</dbReference>
<keyword evidence="3" id="KW-1185">Reference proteome</keyword>
<protein>
    <recommendedName>
        <fullName evidence="1">F-box domain-containing protein</fullName>
    </recommendedName>
</protein>
<comment type="caution">
    <text evidence="2">The sequence shown here is derived from an EMBL/GenBank/DDBJ whole genome shotgun (WGS) entry which is preliminary data.</text>
</comment>
<dbReference type="PANTHER" id="PTHR31672:SF11">
    <property type="entry name" value="F-BOX PROTEIN CPR1-LIKE ISOFORM X2"/>
    <property type="match status" value="1"/>
</dbReference>
<dbReference type="SMART" id="SM00256">
    <property type="entry name" value="FBOX"/>
    <property type="match status" value="1"/>
</dbReference>
<dbReference type="InterPro" id="IPR036047">
    <property type="entry name" value="F-box-like_dom_sf"/>
</dbReference>
<gene>
    <name evidence="2" type="ORF">CDL12_25244</name>
</gene>
<proteinExistence type="predicted"/>
<reference evidence="3" key="1">
    <citation type="journal article" date="2018" name="Gigascience">
        <title>Genome assembly of the Pink Ipe (Handroanthus impetiginosus, Bignoniaceae), a highly valued, ecologically keystone Neotropical timber forest tree.</title>
        <authorList>
            <person name="Silva-Junior O.B."/>
            <person name="Grattapaglia D."/>
            <person name="Novaes E."/>
            <person name="Collevatti R.G."/>
        </authorList>
    </citation>
    <scope>NUCLEOTIDE SEQUENCE [LARGE SCALE GENOMIC DNA]</scope>
    <source>
        <strain evidence="3">cv. UFG-1</strain>
    </source>
</reference>
<dbReference type="NCBIfam" id="TIGR01640">
    <property type="entry name" value="F_box_assoc_1"/>
    <property type="match status" value="1"/>
</dbReference>
<dbReference type="Gene3D" id="1.20.1280.50">
    <property type="match status" value="1"/>
</dbReference>
<dbReference type="Pfam" id="PF07734">
    <property type="entry name" value="FBA_1"/>
    <property type="match status" value="1"/>
</dbReference>
<feature type="domain" description="F-box" evidence="1">
    <location>
        <begin position="51"/>
        <end position="97"/>
    </location>
</feature>
<name>A0A2G9GAD0_9LAMI</name>
<sequence length="405" mass="46633">MKFGKQLAWEDAKSKRRRLLAEFLQTKAARRAANAQLQETTSENQQTEFQNHQIMKVPHDLLFKIFILLPAESLFMLQFVCKKWFSLINSSAFIRDHSQQSEIVLISQNLTLSGPENNPKSYFHFLDLDQGNHNFIESNVVVLVDVLASCDGLVLATVENKKSLILMNPLTRKHKKLPLGTATDFGFELYGVAFCNDLNHYKVVHLFYEEQGCSGCEILSISAARKWTRMEGPSSELLRYIRRINPVFVGGSLFWISKKHYFISICVESEKFITKSLPAMSSNTKDSRLMEIEGSLGFLSYDEDDNKLQVWILMSDGGLEENWVKSYSIDVNACVVPICSLRNGKEMVLESSRHRLYVCEFDSGKMKLVHSGDQDIELWYQRIEKLYIPHRNTLVSWEDHHEILC</sequence>